<feature type="compositionally biased region" description="Basic and acidic residues" evidence="1">
    <location>
        <begin position="229"/>
        <end position="241"/>
    </location>
</feature>
<proteinExistence type="predicted"/>
<evidence type="ECO:0000313" key="3">
    <source>
        <dbReference type="EMBL" id="PQO28562.1"/>
    </source>
</evidence>
<gene>
    <name evidence="3" type="ORF">C5Y83_28565</name>
</gene>
<dbReference type="OrthoDB" id="208936at2"/>
<dbReference type="Proteomes" id="UP000238322">
    <property type="component" value="Unassembled WGS sequence"/>
</dbReference>
<reference evidence="3 4" key="1">
    <citation type="submission" date="2018-02" db="EMBL/GenBank/DDBJ databases">
        <title>Comparative genomes isolates from brazilian mangrove.</title>
        <authorList>
            <person name="Araujo J.E."/>
            <person name="Taketani R.G."/>
            <person name="Silva M.C.P."/>
            <person name="Loureco M.V."/>
            <person name="Andreote F.D."/>
        </authorList>
    </citation>
    <scope>NUCLEOTIDE SEQUENCE [LARGE SCALE GENOMIC DNA]</scope>
    <source>
        <strain evidence="3 4">Hex-1 MGV</strain>
    </source>
</reference>
<feature type="region of interest" description="Disordered" evidence="1">
    <location>
        <begin position="227"/>
        <end position="256"/>
    </location>
</feature>
<name>A0A2S8F8U5_9BACT</name>
<feature type="compositionally biased region" description="Polar residues" evidence="1">
    <location>
        <begin position="51"/>
        <end position="60"/>
    </location>
</feature>
<feature type="chain" id="PRO_5015565891" description="DUF4476 domain-containing protein" evidence="2">
    <location>
        <begin position="26"/>
        <end position="345"/>
    </location>
</feature>
<dbReference type="PROSITE" id="PS51257">
    <property type="entry name" value="PROKAR_LIPOPROTEIN"/>
    <property type="match status" value="1"/>
</dbReference>
<feature type="compositionally biased region" description="Polar residues" evidence="1">
    <location>
        <begin position="25"/>
        <end position="38"/>
    </location>
</feature>
<organism evidence="3 4">
    <name type="scientific">Blastopirellula marina</name>
    <dbReference type="NCBI Taxonomy" id="124"/>
    <lineage>
        <taxon>Bacteria</taxon>
        <taxon>Pseudomonadati</taxon>
        <taxon>Planctomycetota</taxon>
        <taxon>Planctomycetia</taxon>
        <taxon>Pirellulales</taxon>
        <taxon>Pirellulaceae</taxon>
        <taxon>Blastopirellula</taxon>
    </lineage>
</organism>
<feature type="region of interest" description="Disordered" evidence="1">
    <location>
        <begin position="25"/>
        <end position="60"/>
    </location>
</feature>
<accession>A0A2S8F8U5</accession>
<evidence type="ECO:0008006" key="5">
    <source>
        <dbReference type="Google" id="ProtNLM"/>
    </source>
</evidence>
<dbReference type="EMBL" id="PUHY01000016">
    <property type="protein sequence ID" value="PQO28562.1"/>
    <property type="molecule type" value="Genomic_DNA"/>
</dbReference>
<protein>
    <recommendedName>
        <fullName evidence="5">DUF4476 domain-containing protein</fullName>
    </recommendedName>
</protein>
<dbReference type="AlphaFoldDB" id="A0A2S8F8U5"/>
<comment type="caution">
    <text evidence="3">The sequence shown here is derived from an EMBL/GenBank/DDBJ whole genome shotgun (WGS) entry which is preliminary data.</text>
</comment>
<sequence length="345" mass="37953">MWWKHSLLCVGMLLLAIGCSQPASDSTDEAAQTSTTQAAPKKPHAKRSRTSEPLVNSSPQECFERMTEAADSNDVITLLECFAQEDRNRQVGMLAYHVERFIVFQTEEKDQALALLAKYHLEKTDIMGMMQIYDSPGGQGAAKAVEVVGRQIQDQKAFLEEATELINSRIDGKQNEADKTPSTAKLSGVQIEGNHAEGTLTNAEFPEPQPIYFVKENDSWVVTANPPETKVETEPNEDRPVADPNAGAAMPDQEHATPLTSVQVEQRVRAMIAEERRSFAEERKIANDPYELDIDVENTEEGYSVFVVFGSGRNQAGELIGTYPGGHALYELDGSGKLIKKIPGA</sequence>
<keyword evidence="2" id="KW-0732">Signal</keyword>
<evidence type="ECO:0000256" key="1">
    <source>
        <dbReference type="SAM" id="MobiDB-lite"/>
    </source>
</evidence>
<feature type="signal peptide" evidence="2">
    <location>
        <begin position="1"/>
        <end position="25"/>
    </location>
</feature>
<evidence type="ECO:0000256" key="2">
    <source>
        <dbReference type="SAM" id="SignalP"/>
    </source>
</evidence>
<evidence type="ECO:0000313" key="4">
    <source>
        <dbReference type="Proteomes" id="UP000238322"/>
    </source>
</evidence>
<dbReference type="RefSeq" id="WP_105333230.1">
    <property type="nucleotide sequence ID" value="NZ_PUHY01000016.1"/>
</dbReference>